<dbReference type="GO" id="GO:0003824">
    <property type="term" value="F:catalytic activity"/>
    <property type="evidence" value="ECO:0007669"/>
    <property type="project" value="InterPro"/>
</dbReference>
<evidence type="ECO:0000256" key="1">
    <source>
        <dbReference type="SAM" id="MobiDB-lite"/>
    </source>
</evidence>
<name>A0A097IE14_9CORY</name>
<protein>
    <submittedName>
        <fullName evidence="3">Molybdenum cofactor biosysynthesis protein</fullName>
    </submittedName>
</protein>
<evidence type="ECO:0000313" key="3">
    <source>
        <dbReference type="EMBL" id="AIT60381.1"/>
    </source>
</evidence>
<dbReference type="PANTHER" id="PTHR30212:SF2">
    <property type="entry name" value="PROTEIN YIIM"/>
    <property type="match status" value="1"/>
</dbReference>
<dbReference type="eggNOG" id="COG2258">
    <property type="taxonomic scope" value="Bacteria"/>
</dbReference>
<dbReference type="Pfam" id="PF03473">
    <property type="entry name" value="MOSC"/>
    <property type="match status" value="1"/>
</dbReference>
<dbReference type="Proteomes" id="UP000029914">
    <property type="component" value="Chromosome"/>
</dbReference>
<dbReference type="InterPro" id="IPR005302">
    <property type="entry name" value="MoCF_Sase_C"/>
</dbReference>
<reference evidence="3 4" key="1">
    <citation type="submission" date="2013-09" db="EMBL/GenBank/DDBJ databases">
        <title>Complete genome sequence of Corynebacterium doosanense CAU 212(T) (=DSM 45436(T)), isolated from activated sludge.</title>
        <authorList>
            <person name="Schaffert L."/>
            <person name="Albersmeier A."/>
            <person name="Kalinowski J."/>
            <person name="Ruckert C."/>
        </authorList>
    </citation>
    <scope>NUCLEOTIDE SEQUENCE [LARGE SCALE GENOMIC DNA]</scope>
    <source>
        <strain evidence="3 4">CAU 212</strain>
    </source>
</reference>
<dbReference type="InterPro" id="IPR052353">
    <property type="entry name" value="Benzoxazolinone_Detox_Enz"/>
</dbReference>
<dbReference type="PROSITE" id="PS51340">
    <property type="entry name" value="MOSC"/>
    <property type="match status" value="1"/>
</dbReference>
<organism evidence="3 4">
    <name type="scientific">Corynebacterium doosanense CAU 212 = DSM 45436</name>
    <dbReference type="NCBI Taxonomy" id="558173"/>
    <lineage>
        <taxon>Bacteria</taxon>
        <taxon>Bacillati</taxon>
        <taxon>Actinomycetota</taxon>
        <taxon>Actinomycetes</taxon>
        <taxon>Mycobacteriales</taxon>
        <taxon>Corynebacteriaceae</taxon>
        <taxon>Corynebacterium</taxon>
    </lineage>
</organism>
<dbReference type="KEGG" id="cdo:CDOO_03310"/>
<sequence>MIIQSTNLARPQRDPGGADRISGIDKRPVPAIDVFAPGPDYGDGSGVDGDVIGDVEHHGGADKAVYAFAREELDYWQERLGRTLVDGCFGENLTTTGIVWKDVQINQQVKVGTAVLEVSVPRTPCRTFAGWMDEKGWVKTFAEHGEAGAYLRVITPGTIRAGDEIEFVGDPGHGFTMGDAVAAKMGDKELAGQAVEKRLFPAHLHERLARLA</sequence>
<dbReference type="EMBL" id="CP006764">
    <property type="protein sequence ID" value="AIT60381.1"/>
    <property type="molecule type" value="Genomic_DNA"/>
</dbReference>
<feature type="region of interest" description="Disordered" evidence="1">
    <location>
        <begin position="1"/>
        <end position="24"/>
    </location>
</feature>
<dbReference type="GO" id="GO:0030151">
    <property type="term" value="F:molybdenum ion binding"/>
    <property type="evidence" value="ECO:0007669"/>
    <property type="project" value="InterPro"/>
</dbReference>
<dbReference type="PANTHER" id="PTHR30212">
    <property type="entry name" value="PROTEIN YIIM"/>
    <property type="match status" value="1"/>
</dbReference>
<dbReference type="Gene3D" id="2.40.33.20">
    <property type="entry name" value="PK beta-barrel domain-like"/>
    <property type="match status" value="1"/>
</dbReference>
<dbReference type="RefSeq" id="WP_018021196.1">
    <property type="nucleotide sequence ID" value="NZ_AQUX01000002.1"/>
</dbReference>
<dbReference type="SUPFAM" id="SSF50800">
    <property type="entry name" value="PK beta-barrel domain-like"/>
    <property type="match status" value="1"/>
</dbReference>
<gene>
    <name evidence="3" type="ORF">CDOO_03310</name>
</gene>
<feature type="domain" description="MOSC" evidence="2">
    <location>
        <begin position="34"/>
        <end position="168"/>
    </location>
</feature>
<feature type="compositionally biased region" description="Basic and acidic residues" evidence="1">
    <location>
        <begin position="11"/>
        <end position="24"/>
    </location>
</feature>
<dbReference type="HOGENOM" id="CLU_082566_0_1_11"/>
<dbReference type="InterPro" id="IPR011037">
    <property type="entry name" value="Pyrv_Knase-like_insert_dom_sf"/>
</dbReference>
<dbReference type="GO" id="GO:0030170">
    <property type="term" value="F:pyridoxal phosphate binding"/>
    <property type="evidence" value="ECO:0007669"/>
    <property type="project" value="InterPro"/>
</dbReference>
<accession>A0A097IE14</accession>
<dbReference type="AlphaFoldDB" id="A0A097IE14"/>
<dbReference type="STRING" id="558173.CDOO_03310"/>
<evidence type="ECO:0000313" key="4">
    <source>
        <dbReference type="Proteomes" id="UP000029914"/>
    </source>
</evidence>
<dbReference type="OrthoDB" id="9786134at2"/>
<proteinExistence type="predicted"/>
<keyword evidence="4" id="KW-1185">Reference proteome</keyword>
<evidence type="ECO:0000259" key="2">
    <source>
        <dbReference type="PROSITE" id="PS51340"/>
    </source>
</evidence>